<dbReference type="eggNOG" id="ENOG502T5D4">
    <property type="taxonomic scope" value="Eukaryota"/>
</dbReference>
<feature type="signal peptide" evidence="1">
    <location>
        <begin position="1"/>
        <end position="25"/>
    </location>
</feature>
<reference evidence="3" key="1">
    <citation type="journal article" date="2009" name="Genome Res.">
        <title>Comparative genomic analyses of the human fungal pathogens Coccidioides and their relatives.</title>
        <authorList>
            <person name="Sharpton T.J."/>
            <person name="Stajich J.E."/>
            <person name="Rounsley S.D."/>
            <person name="Gardner M.J."/>
            <person name="Wortman J.R."/>
            <person name="Jordar V.S."/>
            <person name="Maiti R."/>
            <person name="Kodira C.D."/>
            <person name="Neafsey D.E."/>
            <person name="Zeng Q."/>
            <person name="Hung C.-Y."/>
            <person name="McMahan C."/>
            <person name="Muszewska A."/>
            <person name="Grynberg M."/>
            <person name="Mandel M.A."/>
            <person name="Kellner E.M."/>
            <person name="Barker B.M."/>
            <person name="Galgiani J.N."/>
            <person name="Orbach M.J."/>
            <person name="Kirkland T.N."/>
            <person name="Cole G.T."/>
            <person name="Henn M.R."/>
            <person name="Birren B.W."/>
            <person name="Taylor J.W."/>
        </authorList>
    </citation>
    <scope>NUCLEOTIDE SEQUENCE [LARGE SCALE GENOMIC DNA]</scope>
    <source>
        <strain evidence="3">UAMH 1704</strain>
    </source>
</reference>
<evidence type="ECO:0000313" key="3">
    <source>
        <dbReference type="Proteomes" id="UP000002058"/>
    </source>
</evidence>
<dbReference type="OrthoDB" id="10476842at2759"/>
<dbReference type="GeneID" id="8437719"/>
<accession>C4JF20</accession>
<dbReference type="VEuPathDB" id="FungiDB:UREG_00921"/>
<dbReference type="InParanoid" id="C4JF20"/>
<dbReference type="OMA" id="AYKIRHM"/>
<gene>
    <name evidence="2" type="ORF">UREG_00921</name>
</gene>
<dbReference type="KEGG" id="ure:UREG_00921"/>
<feature type="chain" id="PRO_5002939175" evidence="1">
    <location>
        <begin position="26"/>
        <end position="135"/>
    </location>
</feature>
<dbReference type="HOGENOM" id="CLU_1927413_0_0_1"/>
<keyword evidence="3" id="KW-1185">Reference proteome</keyword>
<dbReference type="EMBL" id="CH476615">
    <property type="protein sequence ID" value="EEP76073.1"/>
    <property type="molecule type" value="Genomic_DNA"/>
</dbReference>
<dbReference type="Proteomes" id="UP000002058">
    <property type="component" value="Unassembled WGS sequence"/>
</dbReference>
<keyword evidence="1" id="KW-0732">Signal</keyword>
<sequence length="135" mass="15648">MQFKNFLAACILGLASLSFAAPAPGSKPDLNFYLKEVMPVQLQRIEDFRSYFPHMTPEQNKYLDELSDKLTSLDFKGLGKLLDEGEAIFKTDEPIKNPVNKTTEKPKRQVYYPWYKSPRFHNFTASLRLVVVHYQ</sequence>
<proteinExistence type="predicted"/>
<evidence type="ECO:0000313" key="2">
    <source>
        <dbReference type="EMBL" id="EEP76073.1"/>
    </source>
</evidence>
<protein>
    <submittedName>
        <fullName evidence="2">Uncharacterized protein</fullName>
    </submittedName>
</protein>
<organism evidence="2 3">
    <name type="scientific">Uncinocarpus reesii (strain UAMH 1704)</name>
    <dbReference type="NCBI Taxonomy" id="336963"/>
    <lineage>
        <taxon>Eukaryota</taxon>
        <taxon>Fungi</taxon>
        <taxon>Dikarya</taxon>
        <taxon>Ascomycota</taxon>
        <taxon>Pezizomycotina</taxon>
        <taxon>Eurotiomycetes</taxon>
        <taxon>Eurotiomycetidae</taxon>
        <taxon>Onygenales</taxon>
        <taxon>Onygenaceae</taxon>
        <taxon>Uncinocarpus</taxon>
    </lineage>
</organism>
<dbReference type="AlphaFoldDB" id="C4JF20"/>
<dbReference type="RefSeq" id="XP_002541406.1">
    <property type="nucleotide sequence ID" value="XM_002541360.1"/>
</dbReference>
<evidence type="ECO:0000256" key="1">
    <source>
        <dbReference type="SAM" id="SignalP"/>
    </source>
</evidence>
<name>C4JF20_UNCRE</name>